<dbReference type="PROSITE" id="PS51257">
    <property type="entry name" value="PROKAR_LIPOPROTEIN"/>
    <property type="match status" value="1"/>
</dbReference>
<evidence type="ECO:0000256" key="3">
    <source>
        <dbReference type="SAM" id="SignalP"/>
    </source>
</evidence>
<dbReference type="OrthoDB" id="503789at2"/>
<feature type="signal peptide" evidence="3">
    <location>
        <begin position="1"/>
        <end position="16"/>
    </location>
</feature>
<protein>
    <submittedName>
        <fullName evidence="4">Spermidine/putrescine-binding periplasmic protein</fullName>
    </submittedName>
</protein>
<evidence type="ECO:0000256" key="2">
    <source>
        <dbReference type="SAM" id="Coils"/>
    </source>
</evidence>
<keyword evidence="1 3" id="KW-0732">Signal</keyword>
<accession>A0A563W150</accession>
<evidence type="ECO:0000313" key="5">
    <source>
        <dbReference type="Proteomes" id="UP000320055"/>
    </source>
</evidence>
<evidence type="ECO:0000313" key="4">
    <source>
        <dbReference type="EMBL" id="VEP17386.1"/>
    </source>
</evidence>
<gene>
    <name evidence="4" type="ORF">H1P_60042</name>
</gene>
<feature type="coiled-coil region" evidence="2">
    <location>
        <begin position="214"/>
        <end position="241"/>
    </location>
</feature>
<dbReference type="Pfam" id="PF13343">
    <property type="entry name" value="SBP_bac_6"/>
    <property type="match status" value="1"/>
</dbReference>
<dbReference type="SUPFAM" id="SSF53850">
    <property type="entry name" value="Periplasmic binding protein-like II"/>
    <property type="match status" value="1"/>
</dbReference>
<reference evidence="4 5" key="1">
    <citation type="submission" date="2019-01" db="EMBL/GenBank/DDBJ databases">
        <authorList>
            <person name="Brito A."/>
        </authorList>
    </citation>
    <scope>NUCLEOTIDE SEQUENCE [LARGE SCALE GENOMIC DNA]</scope>
    <source>
        <strain evidence="4">1</strain>
    </source>
</reference>
<dbReference type="EMBL" id="CAACVJ010000556">
    <property type="protein sequence ID" value="VEP17386.1"/>
    <property type="molecule type" value="Genomic_DNA"/>
</dbReference>
<proteinExistence type="predicted"/>
<dbReference type="AlphaFoldDB" id="A0A563W150"/>
<dbReference type="PANTHER" id="PTHR30222">
    <property type="entry name" value="SPERMIDINE/PUTRESCINE-BINDING PERIPLASMIC PROTEIN"/>
    <property type="match status" value="1"/>
</dbReference>
<evidence type="ECO:0000256" key="1">
    <source>
        <dbReference type="ARBA" id="ARBA00022729"/>
    </source>
</evidence>
<dbReference type="Gene3D" id="3.40.190.10">
    <property type="entry name" value="Periplasmic binding protein-like II"/>
    <property type="match status" value="2"/>
</dbReference>
<dbReference type="RefSeq" id="WP_144863396.1">
    <property type="nucleotide sequence ID" value="NZ_LR213770.1"/>
</dbReference>
<keyword evidence="5" id="KW-1185">Reference proteome</keyword>
<feature type="chain" id="PRO_5022114269" evidence="3">
    <location>
        <begin position="17"/>
        <end position="390"/>
    </location>
</feature>
<name>A0A563W150_9CYAN</name>
<dbReference type="PANTHER" id="PTHR30222:SF17">
    <property type="entry name" value="SPERMIDINE_PUTRESCINE-BINDING PERIPLASMIC PROTEIN"/>
    <property type="match status" value="1"/>
</dbReference>
<keyword evidence="2" id="KW-0175">Coiled coil</keyword>
<dbReference type="Proteomes" id="UP000320055">
    <property type="component" value="Unassembled WGS sequence"/>
</dbReference>
<organism evidence="4 5">
    <name type="scientific">Hyella patelloides LEGE 07179</name>
    <dbReference type="NCBI Taxonomy" id="945734"/>
    <lineage>
        <taxon>Bacteria</taxon>
        <taxon>Bacillati</taxon>
        <taxon>Cyanobacteriota</taxon>
        <taxon>Cyanophyceae</taxon>
        <taxon>Pleurocapsales</taxon>
        <taxon>Hyellaceae</taxon>
        <taxon>Hyella</taxon>
    </lineage>
</organism>
<sequence length="390" mass="43860">MLNRRTFLLTSLAATAGMLSGCSGSQNTLDVTFLQDSIPPQLLGDFQKIIAQTGQIKLIPEVNLQAIFDLLEAWQKPDEQEQSVIDSLPIIGRNNPQQASIVTLGDSWLQKAIADQLVQPLDTSKLEGWSSLPTRWQNLVKRDREGNLNAQGEVYGAPYRWGNTVIAYRKDKIAWTPTDWSDLWREELRGRISLLDDYREVIGLTLKKLGHSYNTNNLSQIPNLETELQQLQQQVKFYSSDKYLQPLALGDTWLAVGWSTDVLAITKRYSNIAVAVPASGTSLWADLWVQPNLGDDTSSNEQIASIRANWMDFCWESKSAKQILLFTNAISPISTKSQEQGMQDLAPNLENSPVLKSTLATFNNSEFLSPLSPETKNEYSNLWKKIRQRG</sequence>